<evidence type="ECO:0008006" key="4">
    <source>
        <dbReference type="Google" id="ProtNLM"/>
    </source>
</evidence>
<organism evidence="1 3">
    <name type="scientific">Lacrimispora sphenoides JCM 1415</name>
    <dbReference type="NCBI Taxonomy" id="1297793"/>
    <lineage>
        <taxon>Bacteria</taxon>
        <taxon>Bacillati</taxon>
        <taxon>Bacillota</taxon>
        <taxon>Clostridia</taxon>
        <taxon>Lachnospirales</taxon>
        <taxon>Lachnospiraceae</taxon>
        <taxon>Lacrimispora</taxon>
    </lineage>
</organism>
<dbReference type="Proteomes" id="UP000198970">
    <property type="component" value="Chromosome I"/>
</dbReference>
<proteinExistence type="predicted"/>
<dbReference type="RefSeq" id="WP_092240300.1">
    <property type="nucleotide sequence ID" value="NZ_LT630003.1"/>
</dbReference>
<dbReference type="InterPro" id="IPR049254">
    <property type="entry name" value="Phage_tail_terminator"/>
</dbReference>
<evidence type="ECO:0000313" key="3">
    <source>
        <dbReference type="Proteomes" id="UP000198970"/>
    </source>
</evidence>
<accession>A0ABY1C0K3</accession>
<sequence length="137" mass="15903">MYNEIMDGVIKRLEEFFPEARIDTSPFGEGISEPYFEVGLLETFEKPVNGQRYFRSISMYVTYNCQNSVQPSRDRNLVLDVLMDKLEYITLENGSLIRGSSRKGKSEGEALNFLVDYQVYILKNGESEEFMEDIKLK</sequence>
<dbReference type="Pfam" id="PF20765">
    <property type="entry name" value="Phage_tail_terminator_8"/>
    <property type="match status" value="1"/>
</dbReference>
<dbReference type="EMBL" id="LT630003">
    <property type="protein sequence ID" value="SEU08953.1"/>
    <property type="molecule type" value="Genomic_DNA"/>
</dbReference>
<evidence type="ECO:0000313" key="1">
    <source>
        <dbReference type="EMBL" id="SET48530.1"/>
    </source>
</evidence>
<dbReference type="EMBL" id="LT630003">
    <property type="protein sequence ID" value="SET48530.1"/>
    <property type="molecule type" value="Genomic_DNA"/>
</dbReference>
<gene>
    <name evidence="1" type="ORF">SAMN02745906_0007</name>
    <name evidence="2" type="ORF">SAMN02745906_4854</name>
</gene>
<keyword evidence="3" id="KW-1185">Reference proteome</keyword>
<evidence type="ECO:0000313" key="2">
    <source>
        <dbReference type="EMBL" id="SEU08953.1"/>
    </source>
</evidence>
<protein>
    <recommendedName>
        <fullName evidence="4">Phage protein</fullName>
    </recommendedName>
</protein>
<reference evidence="1 3" key="1">
    <citation type="submission" date="2016-10" db="EMBL/GenBank/DDBJ databases">
        <authorList>
            <person name="Varghese N."/>
            <person name="Submissions S."/>
        </authorList>
    </citation>
    <scope>NUCLEOTIDE SEQUENCE [LARGE SCALE GENOMIC DNA]</scope>
    <source>
        <strain evidence="1 3">ATCC 19403</strain>
    </source>
</reference>
<name>A0ABY1C0K3_9FIRM</name>